<dbReference type="InterPro" id="IPR050397">
    <property type="entry name" value="Env_Response_Regulators"/>
</dbReference>
<dbReference type="PANTHER" id="PTHR24567">
    <property type="entry name" value="CRP FAMILY TRANSCRIPTIONAL REGULATORY PROTEIN"/>
    <property type="match status" value="1"/>
</dbReference>
<protein>
    <submittedName>
        <fullName evidence="6">Crp/Fnr family transcriptional regulator</fullName>
    </submittedName>
</protein>
<dbReference type="SUPFAM" id="SSF51206">
    <property type="entry name" value="cAMP-binding domain-like"/>
    <property type="match status" value="1"/>
</dbReference>
<dbReference type="InterPro" id="IPR012318">
    <property type="entry name" value="HTH_CRP"/>
</dbReference>
<dbReference type="SMART" id="SM00419">
    <property type="entry name" value="HTH_CRP"/>
    <property type="match status" value="1"/>
</dbReference>
<sequence>MSEFIEPTTDELAALEDAALSRRVFKRNQTISLQGQAVKEVYFLRQGWVGSSLELGPERSQLVKIFLPGDFPGLASIALERAAATLVALTDVTVDVIPLDHLARFFERAPRFLFALLVMTQQERVMLMDQLTMVGQSKALQRLAALIVHMHRRLSVLRPGTGNVIEWPLTQQRVAEAAGLTSVHVNRVFRELTERGLIAREGRQLRLLDIEALSRLSGLPERHFAKEPPWLVKCCEPATVDAAAGHLNRCFG</sequence>
<proteinExistence type="predicted"/>
<dbReference type="Gene3D" id="1.10.10.10">
    <property type="entry name" value="Winged helix-like DNA-binding domain superfamily/Winged helix DNA-binding domain"/>
    <property type="match status" value="1"/>
</dbReference>
<evidence type="ECO:0000313" key="6">
    <source>
        <dbReference type="EMBL" id="GAA3893779.1"/>
    </source>
</evidence>
<dbReference type="InterPro" id="IPR018490">
    <property type="entry name" value="cNMP-bd_dom_sf"/>
</dbReference>
<evidence type="ECO:0000256" key="1">
    <source>
        <dbReference type="ARBA" id="ARBA00023015"/>
    </source>
</evidence>
<dbReference type="InterPro" id="IPR000595">
    <property type="entry name" value="cNMP-bd_dom"/>
</dbReference>
<evidence type="ECO:0000256" key="2">
    <source>
        <dbReference type="ARBA" id="ARBA00023125"/>
    </source>
</evidence>
<gene>
    <name evidence="6" type="ORF">GCM10022276_11240</name>
</gene>
<evidence type="ECO:0000313" key="7">
    <source>
        <dbReference type="Proteomes" id="UP001500827"/>
    </source>
</evidence>
<dbReference type="Gene3D" id="2.60.120.10">
    <property type="entry name" value="Jelly Rolls"/>
    <property type="match status" value="1"/>
</dbReference>
<dbReference type="EMBL" id="BAABBM010000001">
    <property type="protein sequence ID" value="GAA3893779.1"/>
    <property type="molecule type" value="Genomic_DNA"/>
</dbReference>
<accession>A0ABP7L431</accession>
<name>A0ABP7L431_9SPHN</name>
<organism evidence="6 7">
    <name type="scientific">Sphingomonas limnosediminicola</name>
    <dbReference type="NCBI Taxonomy" id="940133"/>
    <lineage>
        <taxon>Bacteria</taxon>
        <taxon>Pseudomonadati</taxon>
        <taxon>Pseudomonadota</taxon>
        <taxon>Alphaproteobacteria</taxon>
        <taxon>Sphingomonadales</taxon>
        <taxon>Sphingomonadaceae</taxon>
        <taxon>Sphingomonas</taxon>
    </lineage>
</organism>
<evidence type="ECO:0000259" key="5">
    <source>
        <dbReference type="PROSITE" id="PS51063"/>
    </source>
</evidence>
<dbReference type="InterPro" id="IPR036390">
    <property type="entry name" value="WH_DNA-bd_sf"/>
</dbReference>
<dbReference type="SUPFAM" id="SSF46785">
    <property type="entry name" value="Winged helix' DNA-binding domain"/>
    <property type="match status" value="1"/>
</dbReference>
<keyword evidence="7" id="KW-1185">Reference proteome</keyword>
<comment type="caution">
    <text evidence="6">The sequence shown here is derived from an EMBL/GenBank/DDBJ whole genome shotgun (WGS) entry which is preliminary data.</text>
</comment>
<dbReference type="PROSITE" id="PS50042">
    <property type="entry name" value="CNMP_BINDING_3"/>
    <property type="match status" value="1"/>
</dbReference>
<dbReference type="Pfam" id="PF00027">
    <property type="entry name" value="cNMP_binding"/>
    <property type="match status" value="1"/>
</dbReference>
<dbReference type="PANTHER" id="PTHR24567:SF68">
    <property type="entry name" value="DNA-BINDING TRANSCRIPTIONAL DUAL REGULATOR CRP"/>
    <property type="match status" value="1"/>
</dbReference>
<keyword evidence="1" id="KW-0805">Transcription regulation</keyword>
<feature type="domain" description="Cyclic nucleotide-binding" evidence="4">
    <location>
        <begin position="3"/>
        <end position="87"/>
    </location>
</feature>
<evidence type="ECO:0000256" key="3">
    <source>
        <dbReference type="ARBA" id="ARBA00023163"/>
    </source>
</evidence>
<keyword evidence="2" id="KW-0238">DNA-binding</keyword>
<keyword evidence="3" id="KW-0804">Transcription</keyword>
<dbReference type="Pfam" id="PF13545">
    <property type="entry name" value="HTH_Crp_2"/>
    <property type="match status" value="1"/>
</dbReference>
<dbReference type="CDD" id="cd00038">
    <property type="entry name" value="CAP_ED"/>
    <property type="match status" value="1"/>
</dbReference>
<dbReference type="PROSITE" id="PS51063">
    <property type="entry name" value="HTH_CRP_2"/>
    <property type="match status" value="1"/>
</dbReference>
<dbReference type="Proteomes" id="UP001500827">
    <property type="component" value="Unassembled WGS sequence"/>
</dbReference>
<feature type="domain" description="HTH crp-type" evidence="5">
    <location>
        <begin position="137"/>
        <end position="211"/>
    </location>
</feature>
<dbReference type="InterPro" id="IPR036388">
    <property type="entry name" value="WH-like_DNA-bd_sf"/>
</dbReference>
<evidence type="ECO:0000259" key="4">
    <source>
        <dbReference type="PROSITE" id="PS50042"/>
    </source>
</evidence>
<dbReference type="SMART" id="SM00100">
    <property type="entry name" value="cNMP"/>
    <property type="match status" value="1"/>
</dbReference>
<dbReference type="InterPro" id="IPR014710">
    <property type="entry name" value="RmlC-like_jellyroll"/>
</dbReference>
<reference evidence="7" key="1">
    <citation type="journal article" date="2019" name="Int. J. Syst. Evol. Microbiol.">
        <title>The Global Catalogue of Microorganisms (GCM) 10K type strain sequencing project: providing services to taxonomists for standard genome sequencing and annotation.</title>
        <authorList>
            <consortium name="The Broad Institute Genomics Platform"/>
            <consortium name="The Broad Institute Genome Sequencing Center for Infectious Disease"/>
            <person name="Wu L."/>
            <person name="Ma J."/>
        </authorList>
    </citation>
    <scope>NUCLEOTIDE SEQUENCE [LARGE SCALE GENOMIC DNA]</scope>
    <source>
        <strain evidence="7">JCM 17543</strain>
    </source>
</reference>